<name>A0A9X3SGH5_9ACTN</name>
<dbReference type="Proteomes" id="UP001140076">
    <property type="component" value="Unassembled WGS sequence"/>
</dbReference>
<dbReference type="EMBL" id="JAJAQC010000082">
    <property type="protein sequence ID" value="MDA0567853.1"/>
    <property type="molecule type" value="Genomic_DNA"/>
</dbReference>
<evidence type="ECO:0000313" key="2">
    <source>
        <dbReference type="Proteomes" id="UP001140076"/>
    </source>
</evidence>
<comment type="caution">
    <text evidence="1">The sequence shown here is derived from an EMBL/GenBank/DDBJ whole genome shotgun (WGS) entry which is preliminary data.</text>
</comment>
<protein>
    <submittedName>
        <fullName evidence="1">Uncharacterized protein</fullName>
    </submittedName>
</protein>
<dbReference type="RefSeq" id="WP_270075086.1">
    <property type="nucleotide sequence ID" value="NZ_JAJAQC010000082.1"/>
</dbReference>
<reference evidence="1" key="1">
    <citation type="submission" date="2021-10" db="EMBL/GenBank/DDBJ databases">
        <title>Streptomonospora sp. nov., isolated from mangrove soil.</title>
        <authorList>
            <person name="Chen X."/>
            <person name="Ge X."/>
            <person name="Liu W."/>
        </authorList>
    </citation>
    <scope>NUCLEOTIDE SEQUENCE</scope>
    <source>
        <strain evidence="1">S1-112</strain>
    </source>
</reference>
<evidence type="ECO:0000313" key="1">
    <source>
        <dbReference type="EMBL" id="MDA0567853.1"/>
    </source>
</evidence>
<dbReference type="AlphaFoldDB" id="A0A9X3SGH5"/>
<organism evidence="1 2">
    <name type="scientific">Streptomonospora mangrovi</name>
    <dbReference type="NCBI Taxonomy" id="2883123"/>
    <lineage>
        <taxon>Bacteria</taxon>
        <taxon>Bacillati</taxon>
        <taxon>Actinomycetota</taxon>
        <taxon>Actinomycetes</taxon>
        <taxon>Streptosporangiales</taxon>
        <taxon>Nocardiopsidaceae</taxon>
        <taxon>Streptomonospora</taxon>
    </lineage>
</organism>
<proteinExistence type="predicted"/>
<sequence length="71" mass="7649">MLTSLPWRAVRSAARGLLSGAAWLCPLVLPLEAAIAAGSAGPRAAGARVDLDPARVEERWAELMRRELPTW</sequence>
<accession>A0A9X3SGH5</accession>
<keyword evidence="2" id="KW-1185">Reference proteome</keyword>
<gene>
    <name evidence="1" type="ORF">LG943_26535</name>
</gene>